<dbReference type="GeneID" id="28844521"/>
<feature type="compositionally biased region" description="Acidic residues" evidence="1">
    <location>
        <begin position="663"/>
        <end position="677"/>
    </location>
</feature>
<accession>A0A179G464</accession>
<feature type="compositionally biased region" description="Polar residues" evidence="1">
    <location>
        <begin position="1"/>
        <end position="14"/>
    </location>
</feature>
<feature type="compositionally biased region" description="Polar residues" evidence="1">
    <location>
        <begin position="635"/>
        <end position="646"/>
    </location>
</feature>
<keyword evidence="2" id="KW-0675">Receptor</keyword>
<reference evidence="2 3" key="1">
    <citation type="journal article" date="2016" name="PLoS Pathog.">
        <title>Biosynthesis of antibiotic leucinostatins in bio-control fungus Purpureocillium lilacinum and their inhibition on phytophthora revealed by genome mining.</title>
        <authorList>
            <person name="Wang G."/>
            <person name="Liu Z."/>
            <person name="Lin R."/>
            <person name="Li E."/>
            <person name="Mao Z."/>
            <person name="Ling J."/>
            <person name="Yang Y."/>
            <person name="Yin W.B."/>
            <person name="Xie B."/>
        </authorList>
    </citation>
    <scope>NUCLEOTIDE SEQUENCE [LARGE SCALE GENOMIC DNA]</scope>
    <source>
        <strain evidence="2">170</strain>
    </source>
</reference>
<dbReference type="EMBL" id="LSBJ02000001">
    <property type="protein sequence ID" value="OAQ72587.1"/>
    <property type="molecule type" value="Genomic_DNA"/>
</dbReference>
<evidence type="ECO:0000313" key="3">
    <source>
        <dbReference type="Proteomes" id="UP000078397"/>
    </source>
</evidence>
<feature type="region of interest" description="Disordered" evidence="1">
    <location>
        <begin position="497"/>
        <end position="695"/>
    </location>
</feature>
<dbReference type="STRING" id="1380566.A0A179G464"/>
<keyword evidence="3" id="KW-1185">Reference proteome</keyword>
<dbReference type="OrthoDB" id="37886at2759"/>
<feature type="compositionally biased region" description="Basic and acidic residues" evidence="1">
    <location>
        <begin position="521"/>
        <end position="532"/>
    </location>
</feature>
<protein>
    <submittedName>
        <fullName evidence="2">Opioid growth factor receptor repeat domain-containing protein</fullName>
    </submittedName>
</protein>
<feature type="region of interest" description="Disordered" evidence="1">
    <location>
        <begin position="408"/>
        <end position="451"/>
    </location>
</feature>
<feature type="region of interest" description="Disordered" evidence="1">
    <location>
        <begin position="1"/>
        <end position="127"/>
    </location>
</feature>
<evidence type="ECO:0000313" key="2">
    <source>
        <dbReference type="EMBL" id="OAQ72587.1"/>
    </source>
</evidence>
<proteinExistence type="predicted"/>
<dbReference type="Proteomes" id="UP000078397">
    <property type="component" value="Unassembled WGS sequence"/>
</dbReference>
<feature type="compositionally biased region" description="Polar residues" evidence="1">
    <location>
        <begin position="43"/>
        <end position="79"/>
    </location>
</feature>
<feature type="compositionally biased region" description="Low complexity" evidence="1">
    <location>
        <begin position="298"/>
        <end position="309"/>
    </location>
</feature>
<gene>
    <name evidence="2" type="ORF">VFPPC_00523</name>
</gene>
<dbReference type="AlphaFoldDB" id="A0A179G464"/>
<organism evidence="2 3">
    <name type="scientific">Pochonia chlamydosporia 170</name>
    <dbReference type="NCBI Taxonomy" id="1380566"/>
    <lineage>
        <taxon>Eukaryota</taxon>
        <taxon>Fungi</taxon>
        <taxon>Dikarya</taxon>
        <taxon>Ascomycota</taxon>
        <taxon>Pezizomycotina</taxon>
        <taxon>Sordariomycetes</taxon>
        <taxon>Hypocreomycetidae</taxon>
        <taxon>Hypocreales</taxon>
        <taxon>Clavicipitaceae</taxon>
        <taxon>Pochonia</taxon>
    </lineage>
</organism>
<feature type="compositionally biased region" description="Low complexity" evidence="1">
    <location>
        <begin position="23"/>
        <end position="42"/>
    </location>
</feature>
<feature type="compositionally biased region" description="Polar residues" evidence="1">
    <location>
        <begin position="566"/>
        <end position="581"/>
    </location>
</feature>
<feature type="compositionally biased region" description="Low complexity" evidence="1">
    <location>
        <begin position="422"/>
        <end position="433"/>
    </location>
</feature>
<dbReference type="RefSeq" id="XP_018148670.1">
    <property type="nucleotide sequence ID" value="XM_018280527.1"/>
</dbReference>
<evidence type="ECO:0000256" key="1">
    <source>
        <dbReference type="SAM" id="MobiDB-lite"/>
    </source>
</evidence>
<dbReference type="KEGG" id="pchm:VFPPC_00523"/>
<sequence>MMLNSAGQRVNGSASPAVLPTHSMSRTSSLPSPTTSRRNSPSDQKATQHLPPNQQAYPQQSPSTTNSQYVNPAPNQRPNAPSFPTPMQPPHVLASQQLRSQAPPHSHDQHAPRNDAVYPSPKVDGPQTSTSALYLQLTSLIKQIDPQTVRQAVRDCHQICLQGSEYHYSFLMKTSIHRAQPATINQTMTEFGSRVVQTSKHQLVAHLTASDIDELANQILYKASSSFLDLALAKRLETIRARSLVNALATAERLGYDVKDIVEEKRDGTEHVIPHLQHELAQYPSQHDPPPQQSFSQTAPATGASTATTEPTRSSHQFLCCNACSRPVSGQHALRYHKLKKACFNFKTYDRVGVVLCPHCGIEFTSPGGLPYHTRSNVCGNYTELNAKEIKLALKGFYEEYERQKASGFAPQKATTAHENESQPQASQPSQESGAFTAANATPGSTGKIPDAYAHLAPQDRRSLEEEMATAEAHYGGLIQKAMELPQPQRDEEVAKLKNSFNTKQSTTRRKYGVKLRERRSKAEIEAQRERLLTVGAGEKRRRRQEPLTGQTGLGSEPKRARLDQGGSSVNVERSNASKSAADSPRKRVMLADMGGLGPSAATAEHTDPTVDVPSKTQPQTQAYARPQPRPVAAGSTSPDAVSERTTVVAGGAFDQPMRLDDSTDTEDSDSEEEDGDIPASLPRKKAGMEGGVKS</sequence>
<name>A0A179G464_METCM</name>
<feature type="region of interest" description="Disordered" evidence="1">
    <location>
        <begin position="282"/>
        <end position="309"/>
    </location>
</feature>
<comment type="caution">
    <text evidence="2">The sequence shown here is derived from an EMBL/GenBank/DDBJ whole genome shotgun (WGS) entry which is preliminary data.</text>
</comment>
<feature type="compositionally biased region" description="Basic residues" evidence="1">
    <location>
        <begin position="507"/>
        <end position="520"/>
    </location>
</feature>